<dbReference type="GO" id="GO:0016324">
    <property type="term" value="C:apical plasma membrane"/>
    <property type="evidence" value="ECO:0007669"/>
    <property type="project" value="TreeGrafter"/>
</dbReference>
<feature type="compositionally biased region" description="Low complexity" evidence="4">
    <location>
        <begin position="355"/>
        <end position="380"/>
    </location>
</feature>
<feature type="compositionally biased region" description="Polar residues" evidence="4">
    <location>
        <begin position="316"/>
        <end position="327"/>
    </location>
</feature>
<evidence type="ECO:0000313" key="6">
    <source>
        <dbReference type="EMBL" id="KAK2181190.1"/>
    </source>
</evidence>
<keyword evidence="7" id="KW-1185">Reference proteome</keyword>
<dbReference type="FunFam" id="2.30.42.10:FF:000008">
    <property type="entry name" value="microtubule-associated serine/threonine-protein kinase 4 isoform X2"/>
    <property type="match status" value="1"/>
</dbReference>
<dbReference type="Gene3D" id="2.30.42.10">
    <property type="match status" value="1"/>
</dbReference>
<evidence type="ECO:0000256" key="2">
    <source>
        <dbReference type="ARBA" id="ARBA00022475"/>
    </source>
</evidence>
<feature type="compositionally biased region" description="Basic residues" evidence="4">
    <location>
        <begin position="393"/>
        <end position="410"/>
    </location>
</feature>
<dbReference type="InterPro" id="IPR001478">
    <property type="entry name" value="PDZ"/>
</dbReference>
<dbReference type="EMBL" id="JAODUO010000407">
    <property type="protein sequence ID" value="KAK2181190.1"/>
    <property type="molecule type" value="Genomic_DNA"/>
</dbReference>
<feature type="compositionally biased region" description="Low complexity" evidence="4">
    <location>
        <begin position="328"/>
        <end position="339"/>
    </location>
</feature>
<dbReference type="GO" id="GO:0043495">
    <property type="term" value="F:protein-membrane adaptor activity"/>
    <property type="evidence" value="ECO:0007669"/>
    <property type="project" value="TreeGrafter"/>
</dbReference>
<feature type="compositionally biased region" description="Low complexity" evidence="4">
    <location>
        <begin position="142"/>
        <end position="159"/>
    </location>
</feature>
<feature type="compositionally biased region" description="Low complexity" evidence="4">
    <location>
        <begin position="419"/>
        <end position="437"/>
    </location>
</feature>
<reference evidence="6" key="1">
    <citation type="journal article" date="2023" name="Mol. Biol. Evol.">
        <title>Third-Generation Sequencing Reveals the Adaptive Role of the Epigenome in Three Deep-Sea Polychaetes.</title>
        <authorList>
            <person name="Perez M."/>
            <person name="Aroh O."/>
            <person name="Sun Y."/>
            <person name="Lan Y."/>
            <person name="Juniper S.K."/>
            <person name="Young C.R."/>
            <person name="Angers B."/>
            <person name="Qian P.Y."/>
        </authorList>
    </citation>
    <scope>NUCLEOTIDE SEQUENCE</scope>
    <source>
        <strain evidence="6">R07B-5</strain>
    </source>
</reference>
<evidence type="ECO:0000313" key="7">
    <source>
        <dbReference type="Proteomes" id="UP001209878"/>
    </source>
</evidence>
<dbReference type="InterPro" id="IPR051067">
    <property type="entry name" value="NHER"/>
</dbReference>
<dbReference type="PANTHER" id="PTHR14191">
    <property type="entry name" value="PDZ DOMAIN CONTAINING PROTEIN"/>
    <property type="match status" value="1"/>
</dbReference>
<keyword evidence="2" id="KW-1003">Cell membrane</keyword>
<dbReference type="AlphaFoldDB" id="A0AAD9L1D3"/>
<name>A0AAD9L1D3_RIDPI</name>
<dbReference type="GO" id="GO:0072659">
    <property type="term" value="P:protein localization to plasma membrane"/>
    <property type="evidence" value="ECO:0007669"/>
    <property type="project" value="TreeGrafter"/>
</dbReference>
<feature type="region of interest" description="Disordered" evidence="4">
    <location>
        <begin position="491"/>
        <end position="541"/>
    </location>
</feature>
<dbReference type="CDD" id="cd06705">
    <property type="entry name" value="PDZ_MAST"/>
    <property type="match status" value="1"/>
</dbReference>
<evidence type="ECO:0000256" key="3">
    <source>
        <dbReference type="ARBA" id="ARBA00022737"/>
    </source>
</evidence>
<dbReference type="Proteomes" id="UP001209878">
    <property type="component" value="Unassembled WGS sequence"/>
</dbReference>
<feature type="compositionally biased region" description="Basic and acidic residues" evidence="4">
    <location>
        <begin position="506"/>
        <end position="531"/>
    </location>
</feature>
<dbReference type="PANTHER" id="PTHR14191:SF27">
    <property type="entry name" value="MICROTUBULE ASSOCIATED SERINE_THREONINE KINASE FAMILY MEMBER 4"/>
    <property type="match status" value="1"/>
</dbReference>
<sequence>MTSTPRSEDDTTSSPDVTPRSGRHVMTPDSSQTESDVSPVITRKKKLSAGDVPTLSVQADDTSPRMHHTKELSPVEEREKEERRDSLVMPVPRRASAGYPLEKGVCGRSPLALKGVQKSASTSQLTLLIPAADDYLPQPMNSPGGSSTSSRDGSPSRGDISTLVGAVKPIYICRGQRGYGFTLRAIRVYYGDSDYYTLQHLVVNVESDSPAHEAGLRPGDLIMQVNGEAIQGLLHVQVVALIMAGGSKVSLKAAPLDKTPIKLGGRKRTHHMGKMFRQRSRRRNRRGKTEEKRRASSSLFKKLSSKRAEQHLASPLTPSKSFGQLNRSLSSSDSLPGSPTRLNSPKSPPGGRLWSPISDSAQNSSQSSSTSSSAPNSPASVAHLNPRPSSLHGLKHKLQTNKSPHRRKSIHNMPLSPLARTPSPSPMATSPTRSPSPLTMVHGHGPVLQPHGISNMTQIYNPLQQQSSPGHMQGLAQTLQGSTCRKHCMRPKSVCDPSPPLLRRALSPERLHPSSAEKPRSAEKHKAEKQTSPRLGGQRKS</sequence>
<protein>
    <recommendedName>
        <fullName evidence="5">PDZ domain-containing protein</fullName>
    </recommendedName>
</protein>
<feature type="region of interest" description="Disordered" evidence="4">
    <location>
        <begin position="134"/>
        <end position="159"/>
    </location>
</feature>
<dbReference type="SMART" id="SM00228">
    <property type="entry name" value="PDZ"/>
    <property type="match status" value="1"/>
</dbReference>
<feature type="domain" description="PDZ" evidence="5">
    <location>
        <begin position="169"/>
        <end position="257"/>
    </location>
</feature>
<feature type="compositionally biased region" description="Basic residues" evidence="4">
    <location>
        <begin position="264"/>
        <end position="286"/>
    </location>
</feature>
<dbReference type="Pfam" id="PF17820">
    <property type="entry name" value="PDZ_6"/>
    <property type="match status" value="1"/>
</dbReference>
<dbReference type="InterPro" id="IPR036034">
    <property type="entry name" value="PDZ_sf"/>
</dbReference>
<organism evidence="6 7">
    <name type="scientific">Ridgeia piscesae</name>
    <name type="common">Tubeworm</name>
    <dbReference type="NCBI Taxonomy" id="27915"/>
    <lineage>
        <taxon>Eukaryota</taxon>
        <taxon>Metazoa</taxon>
        <taxon>Spiralia</taxon>
        <taxon>Lophotrochozoa</taxon>
        <taxon>Annelida</taxon>
        <taxon>Polychaeta</taxon>
        <taxon>Sedentaria</taxon>
        <taxon>Canalipalpata</taxon>
        <taxon>Sabellida</taxon>
        <taxon>Siboglinidae</taxon>
        <taxon>Ridgeia</taxon>
    </lineage>
</organism>
<dbReference type="GO" id="GO:0005102">
    <property type="term" value="F:signaling receptor binding"/>
    <property type="evidence" value="ECO:0007669"/>
    <property type="project" value="TreeGrafter"/>
</dbReference>
<evidence type="ECO:0000259" key="5">
    <source>
        <dbReference type="PROSITE" id="PS50106"/>
    </source>
</evidence>
<proteinExistence type="predicted"/>
<comment type="subcellular location">
    <subcellularLocation>
        <location evidence="1">Cell membrane</location>
    </subcellularLocation>
</comment>
<evidence type="ECO:0000256" key="4">
    <source>
        <dbReference type="SAM" id="MobiDB-lite"/>
    </source>
</evidence>
<feature type="region of interest" description="Disordered" evidence="4">
    <location>
        <begin position="260"/>
        <end position="453"/>
    </location>
</feature>
<feature type="region of interest" description="Disordered" evidence="4">
    <location>
        <begin position="1"/>
        <end position="87"/>
    </location>
</feature>
<evidence type="ECO:0000256" key="1">
    <source>
        <dbReference type="ARBA" id="ARBA00004236"/>
    </source>
</evidence>
<accession>A0AAD9L1D3</accession>
<dbReference type="SUPFAM" id="SSF50156">
    <property type="entry name" value="PDZ domain-like"/>
    <property type="match status" value="1"/>
</dbReference>
<comment type="caution">
    <text evidence="6">The sequence shown here is derived from an EMBL/GenBank/DDBJ whole genome shotgun (WGS) entry which is preliminary data.</text>
</comment>
<feature type="compositionally biased region" description="Basic and acidic residues" evidence="4">
    <location>
        <begin position="69"/>
        <end position="86"/>
    </location>
</feature>
<keyword evidence="3" id="KW-0677">Repeat</keyword>
<gene>
    <name evidence="6" type="ORF">NP493_407g03089</name>
</gene>
<keyword evidence="2" id="KW-0472">Membrane</keyword>
<dbReference type="PROSITE" id="PS50106">
    <property type="entry name" value="PDZ"/>
    <property type="match status" value="1"/>
</dbReference>
<dbReference type="InterPro" id="IPR041489">
    <property type="entry name" value="PDZ_6"/>
</dbReference>